<evidence type="ECO:0000313" key="1">
    <source>
        <dbReference type="EMBL" id="VEL22270.1"/>
    </source>
</evidence>
<gene>
    <name evidence="1" type="ORF">PXEA_LOCUS15710</name>
</gene>
<keyword evidence="2" id="KW-1185">Reference proteome</keyword>
<sequence>PSFWTSSSPRRFCSTDYRSHTSHILSSLDDCKVKLRAPHLRLGFPALKYDCGRAPSDYDFEVVVDAADAVVLVVAAAAAAVEQIARPMC</sequence>
<name>A0A448WWV9_9PLAT</name>
<evidence type="ECO:0000313" key="2">
    <source>
        <dbReference type="Proteomes" id="UP000784294"/>
    </source>
</evidence>
<dbReference type="EMBL" id="CAAALY010055567">
    <property type="protein sequence ID" value="VEL22270.1"/>
    <property type="molecule type" value="Genomic_DNA"/>
</dbReference>
<dbReference type="AlphaFoldDB" id="A0A448WWV9"/>
<accession>A0A448WWV9</accession>
<protein>
    <submittedName>
        <fullName evidence="1">Uncharacterized protein</fullName>
    </submittedName>
</protein>
<dbReference type="Proteomes" id="UP000784294">
    <property type="component" value="Unassembled WGS sequence"/>
</dbReference>
<organism evidence="1 2">
    <name type="scientific">Protopolystoma xenopodis</name>
    <dbReference type="NCBI Taxonomy" id="117903"/>
    <lineage>
        <taxon>Eukaryota</taxon>
        <taxon>Metazoa</taxon>
        <taxon>Spiralia</taxon>
        <taxon>Lophotrochozoa</taxon>
        <taxon>Platyhelminthes</taxon>
        <taxon>Monogenea</taxon>
        <taxon>Polyopisthocotylea</taxon>
        <taxon>Polystomatidea</taxon>
        <taxon>Polystomatidae</taxon>
        <taxon>Protopolystoma</taxon>
    </lineage>
</organism>
<proteinExistence type="predicted"/>
<reference evidence="1" key="1">
    <citation type="submission" date="2018-11" db="EMBL/GenBank/DDBJ databases">
        <authorList>
            <consortium name="Pathogen Informatics"/>
        </authorList>
    </citation>
    <scope>NUCLEOTIDE SEQUENCE</scope>
</reference>
<feature type="non-terminal residue" evidence="1">
    <location>
        <position position="1"/>
    </location>
</feature>
<comment type="caution">
    <text evidence="1">The sequence shown here is derived from an EMBL/GenBank/DDBJ whole genome shotgun (WGS) entry which is preliminary data.</text>
</comment>